<comment type="catalytic activity">
    <reaction evidence="9">
        <text>indole-3-pyruvate + NADPH + O2 + H(+) = (indol-3-yl)acetate + CO2 + NADP(+) + H2O</text>
        <dbReference type="Rhea" id="RHEA:34331"/>
        <dbReference type="ChEBI" id="CHEBI:15377"/>
        <dbReference type="ChEBI" id="CHEBI:15378"/>
        <dbReference type="ChEBI" id="CHEBI:15379"/>
        <dbReference type="ChEBI" id="CHEBI:16526"/>
        <dbReference type="ChEBI" id="CHEBI:17640"/>
        <dbReference type="ChEBI" id="CHEBI:30854"/>
        <dbReference type="ChEBI" id="CHEBI:57783"/>
        <dbReference type="ChEBI" id="CHEBI:58349"/>
        <dbReference type="EC" id="1.14.13.168"/>
    </reaction>
</comment>
<dbReference type="PRINTS" id="PR00368">
    <property type="entry name" value="FADPNR"/>
</dbReference>
<evidence type="ECO:0000256" key="1">
    <source>
        <dbReference type="ARBA" id="ARBA00001974"/>
    </source>
</evidence>
<evidence type="ECO:0000313" key="11">
    <source>
        <dbReference type="EnsemblPlants" id="AUR62006006-RA:cds"/>
    </source>
</evidence>
<dbReference type="PANTHER" id="PTHR43539:SF9">
    <property type="entry name" value="INDOLE-3-PYRUVATE MONOOXYGENASE YUCCA11-RELATED"/>
    <property type="match status" value="1"/>
</dbReference>
<evidence type="ECO:0000256" key="10">
    <source>
        <dbReference type="RuleBase" id="RU361177"/>
    </source>
</evidence>
<keyword evidence="8" id="KW-0073">Auxin biosynthesis</keyword>
<keyword evidence="5 10" id="KW-0274">FAD</keyword>
<evidence type="ECO:0000256" key="9">
    <source>
        <dbReference type="ARBA" id="ARBA00047707"/>
    </source>
</evidence>
<dbReference type="GO" id="GO:0050660">
    <property type="term" value="F:flavin adenine dinucleotide binding"/>
    <property type="evidence" value="ECO:0007669"/>
    <property type="project" value="InterPro"/>
</dbReference>
<evidence type="ECO:0000256" key="8">
    <source>
        <dbReference type="ARBA" id="ARBA00023070"/>
    </source>
</evidence>
<dbReference type="RefSeq" id="XP_021761348.1">
    <property type="nucleotide sequence ID" value="XM_021905656.1"/>
</dbReference>
<proteinExistence type="inferred from homology"/>
<comment type="similarity">
    <text evidence="3 10">Belongs to the FMO family.</text>
</comment>
<keyword evidence="7 10" id="KW-0560">Oxidoreductase</keyword>
<evidence type="ECO:0000313" key="12">
    <source>
        <dbReference type="Proteomes" id="UP000596660"/>
    </source>
</evidence>
<dbReference type="PANTHER" id="PTHR43539">
    <property type="entry name" value="FLAVIN-BINDING MONOOXYGENASE-LIKE PROTEIN (AFU_ORTHOLOGUE AFUA_4G09220)"/>
    <property type="match status" value="1"/>
</dbReference>
<keyword evidence="10" id="KW-0503">Monooxygenase</keyword>
<dbReference type="GO" id="GO:0004499">
    <property type="term" value="F:N,N-dimethylaniline monooxygenase activity"/>
    <property type="evidence" value="ECO:0007669"/>
    <property type="project" value="InterPro"/>
</dbReference>
<dbReference type="GO" id="GO:0103075">
    <property type="term" value="F:indole-3-pyruvate monooxygenase activity"/>
    <property type="evidence" value="ECO:0007669"/>
    <property type="project" value="UniProtKB-EC"/>
</dbReference>
<gene>
    <name evidence="11" type="primary">LOC110726192</name>
</gene>
<dbReference type="GO" id="GO:0050661">
    <property type="term" value="F:NADP binding"/>
    <property type="evidence" value="ECO:0007669"/>
    <property type="project" value="InterPro"/>
</dbReference>
<comment type="cofactor">
    <cofactor evidence="1 10">
        <name>FAD</name>
        <dbReference type="ChEBI" id="CHEBI:57692"/>
    </cofactor>
</comment>
<evidence type="ECO:0000256" key="3">
    <source>
        <dbReference type="ARBA" id="ARBA00009183"/>
    </source>
</evidence>
<name>A0A803L2B7_CHEQI</name>
<evidence type="ECO:0000256" key="4">
    <source>
        <dbReference type="ARBA" id="ARBA00022630"/>
    </source>
</evidence>
<evidence type="ECO:0000256" key="7">
    <source>
        <dbReference type="ARBA" id="ARBA00023002"/>
    </source>
</evidence>
<reference evidence="11" key="2">
    <citation type="submission" date="2021-03" db="UniProtKB">
        <authorList>
            <consortium name="EnsemblPlants"/>
        </authorList>
    </citation>
    <scope>IDENTIFICATION</scope>
</reference>
<dbReference type="SMR" id="A0A803L2B7"/>
<dbReference type="OrthoDB" id="66881at2759"/>
<organism evidence="11 12">
    <name type="scientific">Chenopodium quinoa</name>
    <name type="common">Quinoa</name>
    <dbReference type="NCBI Taxonomy" id="63459"/>
    <lineage>
        <taxon>Eukaryota</taxon>
        <taxon>Viridiplantae</taxon>
        <taxon>Streptophyta</taxon>
        <taxon>Embryophyta</taxon>
        <taxon>Tracheophyta</taxon>
        <taxon>Spermatophyta</taxon>
        <taxon>Magnoliopsida</taxon>
        <taxon>eudicotyledons</taxon>
        <taxon>Gunneridae</taxon>
        <taxon>Pentapetalae</taxon>
        <taxon>Caryophyllales</taxon>
        <taxon>Chenopodiaceae</taxon>
        <taxon>Chenopodioideae</taxon>
        <taxon>Atripliceae</taxon>
        <taxon>Chenopodium</taxon>
    </lineage>
</organism>
<protein>
    <recommendedName>
        <fullName evidence="10">Flavin-containing monooxygenase</fullName>
        <ecNumber evidence="10">1.-.-.-</ecNumber>
    </recommendedName>
</protein>
<dbReference type="PIRSF" id="PIRSF000332">
    <property type="entry name" value="FMO"/>
    <property type="match status" value="1"/>
</dbReference>
<dbReference type="GeneID" id="110726192"/>
<dbReference type="Gramene" id="AUR62006006-RA">
    <property type="protein sequence ID" value="AUR62006006-RA:cds"/>
    <property type="gene ID" value="AUR62006006"/>
</dbReference>
<dbReference type="EnsemblPlants" id="AUR62006006-RA">
    <property type="protein sequence ID" value="AUR62006006-RA:cds"/>
    <property type="gene ID" value="AUR62006006"/>
</dbReference>
<keyword evidence="6" id="KW-0521">NADP</keyword>
<dbReference type="AlphaFoldDB" id="A0A803L2B7"/>
<dbReference type="InterPro" id="IPR000960">
    <property type="entry name" value="Flavin_mOase"/>
</dbReference>
<evidence type="ECO:0000256" key="5">
    <source>
        <dbReference type="ARBA" id="ARBA00022827"/>
    </source>
</evidence>
<accession>A0A803L2B7</accession>
<comment type="pathway">
    <text evidence="2">Plant hormone metabolism; auxin biosynthesis.</text>
</comment>
<dbReference type="SUPFAM" id="SSF51905">
    <property type="entry name" value="FAD/NAD(P)-binding domain"/>
    <property type="match status" value="2"/>
</dbReference>
<dbReference type="Proteomes" id="UP000596660">
    <property type="component" value="Unplaced"/>
</dbReference>
<dbReference type="KEGG" id="cqi:110726192"/>
<keyword evidence="12" id="KW-1185">Reference proteome</keyword>
<sequence>MEETLVLVVGAGPAGLGIAACLTKKSIPYILLEKEDCCASLWKKRAYDRCHLHLAKEFCSLPFKPHAPQANKYMGKDDFIEYIDDYVLDFDIRPRYYHSVESASFDEATGKWLVKARDILVKATKVFVASFLVVATGENGKSYIPDISGLKDYKGDVMHSSEYKCGREFQDKDVLVVGCGNSGMEISYDLCNSGAKTSIVIRNPVHVVAREMIFVGMHLLKYIPVSTVDAIVTFASKLKYGNLSNYEIHRPNEGPFFLKATKGRSPVLDVGTVAKIQSGDIKVLQGISRINKTKVIFEDDVELAFDAIIFATGFKSTACDWLKDYDYILNNNGFPKNRFPNHWKGKNKLYCAGLSRMGIQGASKDAIVITNDIEMVVRAMIAP</sequence>
<keyword evidence="4 10" id="KW-0285">Flavoprotein</keyword>
<dbReference type="InterPro" id="IPR020946">
    <property type="entry name" value="Flavin_mOase-like"/>
</dbReference>
<evidence type="ECO:0000256" key="6">
    <source>
        <dbReference type="ARBA" id="ARBA00022857"/>
    </source>
</evidence>
<dbReference type="OMA" id="PSHIAGI"/>
<dbReference type="Pfam" id="PF00743">
    <property type="entry name" value="FMO-like"/>
    <property type="match status" value="1"/>
</dbReference>
<dbReference type="EC" id="1.-.-.-" evidence="10"/>
<evidence type="ECO:0000256" key="2">
    <source>
        <dbReference type="ARBA" id="ARBA00004814"/>
    </source>
</evidence>
<reference evidence="11" key="1">
    <citation type="journal article" date="2017" name="Nature">
        <title>The genome of Chenopodium quinoa.</title>
        <authorList>
            <person name="Jarvis D.E."/>
            <person name="Ho Y.S."/>
            <person name="Lightfoot D.J."/>
            <person name="Schmoeckel S.M."/>
            <person name="Li B."/>
            <person name="Borm T.J.A."/>
            <person name="Ohyanagi H."/>
            <person name="Mineta K."/>
            <person name="Michell C.T."/>
            <person name="Saber N."/>
            <person name="Kharbatia N.M."/>
            <person name="Rupper R.R."/>
            <person name="Sharp A.R."/>
            <person name="Dally N."/>
            <person name="Boughton B.A."/>
            <person name="Woo Y.H."/>
            <person name="Gao G."/>
            <person name="Schijlen E.G.W.M."/>
            <person name="Guo X."/>
            <person name="Momin A.A."/>
            <person name="Negrao S."/>
            <person name="Al-Babili S."/>
            <person name="Gehring C."/>
            <person name="Roessner U."/>
            <person name="Jung C."/>
            <person name="Murphy K."/>
            <person name="Arold S.T."/>
            <person name="Gojobori T."/>
            <person name="van der Linden C.G."/>
            <person name="van Loo E.N."/>
            <person name="Jellen E.N."/>
            <person name="Maughan P.J."/>
            <person name="Tester M."/>
        </authorList>
    </citation>
    <scope>NUCLEOTIDE SEQUENCE [LARGE SCALE GENOMIC DNA]</scope>
    <source>
        <strain evidence="11">cv. PI 614886</strain>
    </source>
</reference>
<dbReference type="InterPro" id="IPR050982">
    <property type="entry name" value="Auxin_biosynth/cation_transpt"/>
</dbReference>
<dbReference type="InterPro" id="IPR036188">
    <property type="entry name" value="FAD/NAD-bd_sf"/>
</dbReference>
<dbReference type="PRINTS" id="PR00469">
    <property type="entry name" value="PNDRDTASEII"/>
</dbReference>
<dbReference type="GO" id="GO:0009851">
    <property type="term" value="P:auxin biosynthetic process"/>
    <property type="evidence" value="ECO:0007669"/>
    <property type="project" value="UniProtKB-KW"/>
</dbReference>
<dbReference type="Gene3D" id="3.50.50.60">
    <property type="entry name" value="FAD/NAD(P)-binding domain"/>
    <property type="match status" value="1"/>
</dbReference>